<dbReference type="OrthoDB" id="1013669at2"/>
<evidence type="ECO:0000256" key="2">
    <source>
        <dbReference type="ARBA" id="ARBA00022692"/>
    </source>
</evidence>
<dbReference type="KEGG" id="fau:Fraau_0250"/>
<dbReference type="InterPro" id="IPR051533">
    <property type="entry name" value="WaaL-like"/>
</dbReference>
<dbReference type="eggNOG" id="COG3307">
    <property type="taxonomic scope" value="Bacteria"/>
</dbReference>
<dbReference type="HOGENOM" id="CLU_055393_0_0_6"/>
<keyword evidence="4 5" id="KW-0472">Membrane</keyword>
<feature type="transmembrane region" description="Helical" evidence="5">
    <location>
        <begin position="136"/>
        <end position="159"/>
    </location>
</feature>
<reference evidence="7" key="1">
    <citation type="submission" date="2012-02" db="EMBL/GenBank/DDBJ databases">
        <title>The complete genome of Frateuria aurantia DSM 6220.</title>
        <authorList>
            <consortium name="US DOE Joint Genome Institute (JGI-PGF)"/>
            <person name="Lucas S."/>
            <person name="Copeland A."/>
            <person name="Lapidus A."/>
            <person name="Glavina del Rio T."/>
            <person name="Dalin E."/>
            <person name="Tice H."/>
            <person name="Bruce D."/>
            <person name="Goodwin L."/>
            <person name="Pitluck S."/>
            <person name="Peters L."/>
            <person name="Ovchinnikova G."/>
            <person name="Teshima H."/>
            <person name="Kyrpides N."/>
            <person name="Mavromatis K."/>
            <person name="Ivanova N."/>
            <person name="Brettin T."/>
            <person name="Detter J.C."/>
            <person name="Han C."/>
            <person name="Larimer F."/>
            <person name="Land M."/>
            <person name="Hauser L."/>
            <person name="Markowitz V."/>
            <person name="Cheng J.-F."/>
            <person name="Hugenholtz P."/>
            <person name="Woyke T."/>
            <person name="Wu D."/>
            <person name="Brambilla E."/>
            <person name="Klenk H.-P."/>
            <person name="Eisen J.A."/>
        </authorList>
    </citation>
    <scope>NUCLEOTIDE SEQUENCE</scope>
    <source>
        <strain evidence="7">DSM 6220</strain>
    </source>
</reference>
<keyword evidence="8" id="KW-1185">Reference proteome</keyword>
<feature type="transmembrane region" description="Helical" evidence="5">
    <location>
        <begin position="252"/>
        <end position="270"/>
    </location>
</feature>
<dbReference type="EMBL" id="CP003350">
    <property type="protein sequence ID" value="AFC84745.1"/>
    <property type="molecule type" value="Genomic_DNA"/>
</dbReference>
<evidence type="ECO:0000313" key="8">
    <source>
        <dbReference type="Proteomes" id="UP000005234"/>
    </source>
</evidence>
<keyword evidence="3 5" id="KW-1133">Transmembrane helix</keyword>
<evidence type="ECO:0000256" key="4">
    <source>
        <dbReference type="ARBA" id="ARBA00023136"/>
    </source>
</evidence>
<dbReference type="Proteomes" id="UP000005234">
    <property type="component" value="Chromosome"/>
</dbReference>
<accession>H8L2B1</accession>
<evidence type="ECO:0000259" key="6">
    <source>
        <dbReference type="Pfam" id="PF04932"/>
    </source>
</evidence>
<feature type="transmembrane region" description="Helical" evidence="5">
    <location>
        <begin position="76"/>
        <end position="99"/>
    </location>
</feature>
<feature type="transmembrane region" description="Helical" evidence="5">
    <location>
        <begin position="317"/>
        <end position="339"/>
    </location>
</feature>
<keyword evidence="7" id="KW-0436">Ligase</keyword>
<dbReference type="InterPro" id="IPR007016">
    <property type="entry name" value="O-antigen_ligase-rel_domated"/>
</dbReference>
<dbReference type="GO" id="GO:0016020">
    <property type="term" value="C:membrane"/>
    <property type="evidence" value="ECO:0007669"/>
    <property type="project" value="UniProtKB-SubCell"/>
</dbReference>
<evidence type="ECO:0000256" key="3">
    <source>
        <dbReference type="ARBA" id="ARBA00022989"/>
    </source>
</evidence>
<feature type="transmembrane region" description="Helical" evidence="5">
    <location>
        <begin position="51"/>
        <end position="69"/>
    </location>
</feature>
<dbReference type="GO" id="GO:0016874">
    <property type="term" value="F:ligase activity"/>
    <property type="evidence" value="ECO:0007669"/>
    <property type="project" value="UniProtKB-KW"/>
</dbReference>
<dbReference type="RefSeq" id="WP_014401751.1">
    <property type="nucleotide sequence ID" value="NC_017033.1"/>
</dbReference>
<keyword evidence="2 5" id="KW-0812">Transmembrane</keyword>
<protein>
    <submittedName>
        <fullName evidence="7">Lipid A core-O-antigen ligase-like enyme</fullName>
    </submittedName>
</protein>
<evidence type="ECO:0000313" key="7">
    <source>
        <dbReference type="EMBL" id="AFC84745.1"/>
    </source>
</evidence>
<dbReference type="PANTHER" id="PTHR37422">
    <property type="entry name" value="TEICHURONIC ACID BIOSYNTHESIS PROTEIN TUAE"/>
    <property type="match status" value="1"/>
</dbReference>
<feature type="transmembrane region" description="Helical" evidence="5">
    <location>
        <begin position="111"/>
        <end position="129"/>
    </location>
</feature>
<feature type="transmembrane region" description="Helical" evidence="5">
    <location>
        <begin position="179"/>
        <end position="198"/>
    </location>
</feature>
<feature type="domain" description="O-antigen ligase-related" evidence="6">
    <location>
        <begin position="210"/>
        <end position="333"/>
    </location>
</feature>
<dbReference type="AlphaFoldDB" id="H8L2B1"/>
<sequence length="418" mass="46962">MRGSGSLHAIPFRLLAGRASMASWLWLGTVWLWVGMALAPVNHRVWNPGKYYHQSLALIYLPPLAWLCWQRRGVLAVILLGHAGGRLFCGLLLWSAIALGWSTHASIGDGLVIELSLLLFVTGTAIQLAEDARRWWTLLFCAALGLALTAMLAMLVFPFRDVVWEGAHRLVAFGTWNNPNLAGMGAGAAWLWLWLIPARPGWPARARTAAWWLLALFVIWTFSRSTWLALTLALACLALLQPRPLWRRPRARWLAFLLPLLAWAGWRHIVARGWSYRPQIFSQAMAHIAQSPWLGIGTLSRYRIAVGDQHWEHSHNVWTHAMITLGLPGLLLWGSLWLWTACQAWQARRLPEGRALAVLWVYGSVATQFDAPQLLIQPDVEWALLWLPVAMALGLRWRRLLPGTSGGHEVPARQLASP</sequence>
<evidence type="ECO:0000256" key="1">
    <source>
        <dbReference type="ARBA" id="ARBA00004141"/>
    </source>
</evidence>
<feature type="transmembrane region" description="Helical" evidence="5">
    <location>
        <begin position="210"/>
        <end position="240"/>
    </location>
</feature>
<dbReference type="STRING" id="767434.Fraau_0250"/>
<comment type="subcellular location">
    <subcellularLocation>
        <location evidence="1">Membrane</location>
        <topology evidence="1">Multi-pass membrane protein</topology>
    </subcellularLocation>
</comment>
<name>H8L2B1_FRAAD</name>
<evidence type="ECO:0000256" key="5">
    <source>
        <dbReference type="SAM" id="Phobius"/>
    </source>
</evidence>
<dbReference type="PANTHER" id="PTHR37422:SF13">
    <property type="entry name" value="LIPOPOLYSACCHARIDE BIOSYNTHESIS PROTEIN PA4999-RELATED"/>
    <property type="match status" value="1"/>
</dbReference>
<dbReference type="Pfam" id="PF04932">
    <property type="entry name" value="Wzy_C"/>
    <property type="match status" value="1"/>
</dbReference>
<gene>
    <name evidence="7" type="ordered locus">Fraau_0250</name>
</gene>
<proteinExistence type="predicted"/>
<feature type="transmembrane region" description="Helical" evidence="5">
    <location>
        <begin position="21"/>
        <end position="39"/>
    </location>
</feature>
<organism evidence="7 8">
    <name type="scientific">Frateuria aurantia (strain ATCC 33424 / DSM 6220 / KCTC 2777 / LMG 1558 / NBRC 3245 / NCIMB 13370)</name>
    <name type="common">Acetobacter aurantius</name>
    <dbReference type="NCBI Taxonomy" id="767434"/>
    <lineage>
        <taxon>Bacteria</taxon>
        <taxon>Pseudomonadati</taxon>
        <taxon>Pseudomonadota</taxon>
        <taxon>Gammaproteobacteria</taxon>
        <taxon>Lysobacterales</taxon>
        <taxon>Rhodanobacteraceae</taxon>
        <taxon>Frateuria</taxon>
    </lineage>
</organism>